<dbReference type="InterPro" id="IPR025746">
    <property type="entry name" value="PilX_N_dom"/>
</dbReference>
<reference evidence="2" key="1">
    <citation type="submission" date="2018-05" db="EMBL/GenBank/DDBJ databases">
        <authorList>
            <person name="Lanie J.A."/>
            <person name="Ng W.-L."/>
            <person name="Kazmierczak K.M."/>
            <person name="Andrzejewski T.M."/>
            <person name="Davidsen T.M."/>
            <person name="Wayne K.J."/>
            <person name="Tettelin H."/>
            <person name="Glass J.I."/>
            <person name="Rusch D."/>
            <person name="Podicherti R."/>
            <person name="Tsui H.-C.T."/>
            <person name="Winkler M.E."/>
        </authorList>
    </citation>
    <scope>NUCLEOTIDE SEQUENCE</scope>
</reference>
<proteinExistence type="predicted"/>
<feature type="non-terminal residue" evidence="2">
    <location>
        <position position="196"/>
    </location>
</feature>
<evidence type="ECO:0000259" key="1">
    <source>
        <dbReference type="Pfam" id="PF14341"/>
    </source>
</evidence>
<accession>A0A382PCV3</accession>
<dbReference type="AlphaFoldDB" id="A0A382PCV3"/>
<protein>
    <recommendedName>
        <fullName evidence="1">Type 4 fimbrial biogenesis protein PilX N-terminal domain-containing protein</fullName>
    </recommendedName>
</protein>
<sequence>MINKNEKGFALVLSLVLLLVMSLMGGALIVISSGDHQSNNTSDQYQQAFYVAETGLLEAEKAIINKYMGPYVEIQDLNVDDPGAGASEEEQKRFNDWLAYKEKLESTGPKQDTGELDDEGNSIKITTHARDFENRGMPTNETDLTATECSISFKNLDRPSGETLKVTGQATNQKFYDLISPIFPSGIEAEATNVDA</sequence>
<dbReference type="EMBL" id="UINC01105633">
    <property type="protein sequence ID" value="SVC69711.1"/>
    <property type="molecule type" value="Genomic_DNA"/>
</dbReference>
<dbReference type="Pfam" id="PF14341">
    <property type="entry name" value="PilX_N"/>
    <property type="match status" value="1"/>
</dbReference>
<feature type="domain" description="Type 4 fimbrial biogenesis protein PilX N-terminal" evidence="1">
    <location>
        <begin position="7"/>
        <end position="56"/>
    </location>
</feature>
<organism evidence="2">
    <name type="scientific">marine metagenome</name>
    <dbReference type="NCBI Taxonomy" id="408172"/>
    <lineage>
        <taxon>unclassified sequences</taxon>
        <taxon>metagenomes</taxon>
        <taxon>ecological metagenomes</taxon>
    </lineage>
</organism>
<evidence type="ECO:0000313" key="2">
    <source>
        <dbReference type="EMBL" id="SVC69711.1"/>
    </source>
</evidence>
<gene>
    <name evidence="2" type="ORF">METZ01_LOCUS322565</name>
</gene>
<name>A0A382PCV3_9ZZZZ</name>